<evidence type="ECO:0000259" key="3">
    <source>
        <dbReference type="SMART" id="SM00597"/>
    </source>
</evidence>
<dbReference type="SMART" id="SM00597">
    <property type="entry name" value="ZnF_TTF"/>
    <property type="match status" value="1"/>
</dbReference>
<dbReference type="Pfam" id="PF05699">
    <property type="entry name" value="Dimer_Tnp_hAT"/>
    <property type="match status" value="1"/>
</dbReference>
<feature type="domain" description="TTF-type" evidence="3">
    <location>
        <begin position="151"/>
        <end position="244"/>
    </location>
</feature>
<dbReference type="InterPro" id="IPR008906">
    <property type="entry name" value="HATC_C_dom"/>
</dbReference>
<dbReference type="PANTHER" id="PTHR11697:SF230">
    <property type="entry name" value="ZINC FINGER, MYM DOMAIN CONTAINING 1"/>
    <property type="match status" value="1"/>
</dbReference>
<dbReference type="InterPro" id="IPR055298">
    <property type="entry name" value="AtLOH3-like"/>
</dbReference>
<evidence type="ECO:0000313" key="4">
    <source>
        <dbReference type="EMBL" id="BBG99140.1"/>
    </source>
</evidence>
<name>A0A4Y1R4P0_PRUDU</name>
<organism evidence="4">
    <name type="scientific">Prunus dulcis</name>
    <name type="common">Almond</name>
    <name type="synonym">Amygdalus dulcis</name>
    <dbReference type="NCBI Taxonomy" id="3755"/>
    <lineage>
        <taxon>Eukaryota</taxon>
        <taxon>Viridiplantae</taxon>
        <taxon>Streptophyta</taxon>
        <taxon>Embryophyta</taxon>
        <taxon>Tracheophyta</taxon>
        <taxon>Spermatophyta</taxon>
        <taxon>Magnoliopsida</taxon>
        <taxon>eudicotyledons</taxon>
        <taxon>Gunneridae</taxon>
        <taxon>Pentapetalae</taxon>
        <taxon>rosids</taxon>
        <taxon>fabids</taxon>
        <taxon>Rosales</taxon>
        <taxon>Rosaceae</taxon>
        <taxon>Amygdaloideae</taxon>
        <taxon>Amygdaleae</taxon>
        <taxon>Prunus</taxon>
    </lineage>
</organism>
<gene>
    <name evidence="4" type="ORF">Prudu_008734</name>
</gene>
<dbReference type="GO" id="GO:0046983">
    <property type="term" value="F:protein dimerization activity"/>
    <property type="evidence" value="ECO:0007669"/>
    <property type="project" value="InterPro"/>
</dbReference>
<dbReference type="AlphaFoldDB" id="A0A4Y1R4P0"/>
<keyword evidence="2" id="KW-0812">Transmembrane</keyword>
<evidence type="ECO:0000256" key="1">
    <source>
        <dbReference type="SAM" id="MobiDB-lite"/>
    </source>
</evidence>
<proteinExistence type="predicted"/>
<keyword evidence="2" id="KW-0472">Membrane</keyword>
<feature type="compositionally biased region" description="Polar residues" evidence="1">
    <location>
        <begin position="25"/>
        <end position="43"/>
    </location>
</feature>
<dbReference type="EMBL" id="AP019299">
    <property type="protein sequence ID" value="BBG99140.1"/>
    <property type="molecule type" value="Genomic_DNA"/>
</dbReference>
<dbReference type="InterPro" id="IPR025398">
    <property type="entry name" value="DUF4371"/>
</dbReference>
<accession>A0A4Y1R4P0</accession>
<dbReference type="Pfam" id="PF14291">
    <property type="entry name" value="DUF4371"/>
    <property type="match status" value="1"/>
</dbReference>
<feature type="compositionally biased region" description="Polar residues" evidence="1">
    <location>
        <begin position="1"/>
        <end position="16"/>
    </location>
</feature>
<keyword evidence="2" id="KW-1133">Transmembrane helix</keyword>
<sequence>NSTRNSSCTDSFSPNLSFPIPQPLFPSSQTLTSQPPNLGQPPSTLHRWPSADHHHLLPPSAAHFLNYKFMERFFKRKLSTDSSSLSNPGSSNARPIEVDEILANLQADPGLRTRMADYSPNIRDEIRRAYLQKGPCQPRSYKFPQTNQSGINRRFIAHWFDDHDWLEYSIAKDAAFCLHCYLFKSNFDQVGGDAFTGVGFNNWKKAKERFNLHIGPVGSVHNQAREVAYNLMHQTTHIETIVIKQTSQARTAYRTCLNASLKCTRYLLRQGLSFRGHDESAQSSNKGNYLELLQFLADHDEKVKAVVLENAPGNLKLIAPSIQKDLVNSCAKETIDLILSDVKDRYFSIMVDEARDVSIKEQMAMVLRYVNDKGQIIERFVGVQHVTDTTSSALKEAIDEFFSSANLSFSKLRGQGYDGASNMRGEFNGLKTKILREQPCAFYVHCFAHQLQLALVAVAKKNIDVNSFFTTANSLVNVVGASCKRRDALRAQYQEELVRAFEDDCLITGRGLNQERTLKRAGDTRWNSHYGTLISIISMFPSVVNVLQMIVDDNPNDSSGEAYKLWREIQSFEFVFHLFVMKAILGITNTLSLALQKKDQDIVSAMNLVKTCKENLQLMRDNEFEELVEQASSFCYKHDIIVPTMDEEYVIPGRSRRNAPMKTNYHRYRVEIFIHVIDGQLAELNDRFNEVSTELLTCLACLSPKNNFVAFDKRKLVRLAQFYPYDFSDRDLLMLEDQLGVYVHHMRSSSDFSQLEGISSLAEKMVEKGMHEIFPFVYLLLTLALVLPVATASVERAFSAMNIIKNPLRNRMGDQWLNDSLIVYIERDVFACIDNEIIMQRFQNMKTRRGQL</sequence>
<protein>
    <submittedName>
        <fullName evidence="4">Disease resistance TIR-NBS-LRR class protein</fullName>
    </submittedName>
</protein>
<feature type="non-terminal residue" evidence="4">
    <location>
        <position position="1"/>
    </location>
</feature>
<reference evidence="4" key="1">
    <citation type="journal article" date="2019" name="Science">
        <title>Mutation of a bHLH transcription factor allowed almond domestication.</title>
        <authorList>
            <person name="Sanchez-Perez R."/>
            <person name="Pavan S."/>
            <person name="Mazzeo R."/>
            <person name="Moldovan C."/>
            <person name="Aiese Cigliano R."/>
            <person name="Del Cueto J."/>
            <person name="Ricciardi F."/>
            <person name="Lotti C."/>
            <person name="Ricciardi L."/>
            <person name="Dicenta F."/>
            <person name="Lopez-Marques R.L."/>
            <person name="Lindberg Moller B."/>
        </authorList>
    </citation>
    <scope>NUCLEOTIDE SEQUENCE</scope>
</reference>
<dbReference type="PANTHER" id="PTHR11697">
    <property type="entry name" value="GENERAL TRANSCRIPTION FACTOR 2-RELATED ZINC FINGER PROTEIN"/>
    <property type="match status" value="1"/>
</dbReference>
<evidence type="ECO:0000256" key="2">
    <source>
        <dbReference type="SAM" id="Phobius"/>
    </source>
</evidence>
<dbReference type="InterPro" id="IPR012337">
    <property type="entry name" value="RNaseH-like_sf"/>
</dbReference>
<feature type="region of interest" description="Disordered" evidence="1">
    <location>
        <begin position="1"/>
        <end position="51"/>
    </location>
</feature>
<dbReference type="InterPro" id="IPR006580">
    <property type="entry name" value="Znf_TTF"/>
</dbReference>
<feature type="transmembrane region" description="Helical" evidence="2">
    <location>
        <begin position="773"/>
        <end position="794"/>
    </location>
</feature>
<dbReference type="SUPFAM" id="SSF53098">
    <property type="entry name" value="Ribonuclease H-like"/>
    <property type="match status" value="1"/>
</dbReference>